<proteinExistence type="predicted"/>
<dbReference type="Proteomes" id="UP000821865">
    <property type="component" value="Chromosome 1"/>
</dbReference>
<sequence length="141" mass="15886">METIIKVKMRSTSLWKPCQAGLLISTTVVMRLQEVLLGNEGCDFCLSNRLLQVCLENLFSVVRLRKPVPRANVKVYTEGGTDNWEILMVTPIMKHAQLLESSTEVIFLDSTASCDTKPSTDSQLLLRPSVFYRTAEHLRAV</sequence>
<reference evidence="1" key="1">
    <citation type="submission" date="2020-05" db="EMBL/GenBank/DDBJ databases">
        <title>Large-scale comparative analyses of tick genomes elucidate their genetic diversity and vector capacities.</title>
        <authorList>
            <person name="Jia N."/>
            <person name="Wang J."/>
            <person name="Shi W."/>
            <person name="Du L."/>
            <person name="Sun Y."/>
            <person name="Zhan W."/>
            <person name="Jiang J."/>
            <person name="Wang Q."/>
            <person name="Zhang B."/>
            <person name="Ji P."/>
            <person name="Sakyi L.B."/>
            <person name="Cui X."/>
            <person name="Yuan T."/>
            <person name="Jiang B."/>
            <person name="Yang W."/>
            <person name="Lam T.T.-Y."/>
            <person name="Chang Q."/>
            <person name="Ding S."/>
            <person name="Wang X."/>
            <person name="Zhu J."/>
            <person name="Ruan X."/>
            <person name="Zhao L."/>
            <person name="Wei J."/>
            <person name="Que T."/>
            <person name="Du C."/>
            <person name="Cheng J."/>
            <person name="Dai P."/>
            <person name="Han X."/>
            <person name="Huang E."/>
            <person name="Gao Y."/>
            <person name="Liu J."/>
            <person name="Shao H."/>
            <person name="Ye R."/>
            <person name="Li L."/>
            <person name="Wei W."/>
            <person name="Wang X."/>
            <person name="Wang C."/>
            <person name="Yang T."/>
            <person name="Huo Q."/>
            <person name="Li W."/>
            <person name="Guo W."/>
            <person name="Chen H."/>
            <person name="Zhou L."/>
            <person name="Ni X."/>
            <person name="Tian J."/>
            <person name="Zhou Y."/>
            <person name="Sheng Y."/>
            <person name="Liu T."/>
            <person name="Pan Y."/>
            <person name="Xia L."/>
            <person name="Li J."/>
            <person name="Zhao F."/>
            <person name="Cao W."/>
        </authorList>
    </citation>
    <scope>NUCLEOTIDE SEQUENCE</scope>
    <source>
        <strain evidence="1">Dsil-2018</strain>
    </source>
</reference>
<name>A0ACB8DTG9_DERSI</name>
<comment type="caution">
    <text evidence="1">The sequence shown here is derived from an EMBL/GenBank/DDBJ whole genome shotgun (WGS) entry which is preliminary data.</text>
</comment>
<protein>
    <submittedName>
        <fullName evidence="1">Uncharacterized protein</fullName>
    </submittedName>
</protein>
<dbReference type="EMBL" id="CM023470">
    <property type="protein sequence ID" value="KAH7977737.1"/>
    <property type="molecule type" value="Genomic_DNA"/>
</dbReference>
<keyword evidence="2" id="KW-1185">Reference proteome</keyword>
<accession>A0ACB8DTG9</accession>
<evidence type="ECO:0000313" key="1">
    <source>
        <dbReference type="EMBL" id="KAH7977737.1"/>
    </source>
</evidence>
<evidence type="ECO:0000313" key="2">
    <source>
        <dbReference type="Proteomes" id="UP000821865"/>
    </source>
</evidence>
<gene>
    <name evidence="1" type="ORF">HPB49_003355</name>
</gene>
<organism evidence="1 2">
    <name type="scientific">Dermacentor silvarum</name>
    <name type="common">Tick</name>
    <dbReference type="NCBI Taxonomy" id="543639"/>
    <lineage>
        <taxon>Eukaryota</taxon>
        <taxon>Metazoa</taxon>
        <taxon>Ecdysozoa</taxon>
        <taxon>Arthropoda</taxon>
        <taxon>Chelicerata</taxon>
        <taxon>Arachnida</taxon>
        <taxon>Acari</taxon>
        <taxon>Parasitiformes</taxon>
        <taxon>Ixodida</taxon>
        <taxon>Ixodoidea</taxon>
        <taxon>Ixodidae</taxon>
        <taxon>Rhipicephalinae</taxon>
        <taxon>Dermacentor</taxon>
    </lineage>
</organism>